<evidence type="ECO:0000259" key="2">
    <source>
        <dbReference type="Pfam" id="PF05598"/>
    </source>
</evidence>
<protein>
    <submittedName>
        <fullName evidence="4">Transposase</fullName>
    </submittedName>
</protein>
<evidence type="ECO:0000259" key="3">
    <source>
        <dbReference type="Pfam" id="PF13751"/>
    </source>
</evidence>
<dbReference type="Pfam" id="PF13751">
    <property type="entry name" value="DDE_Tnp_1_6"/>
    <property type="match status" value="1"/>
</dbReference>
<dbReference type="EMBL" id="CACVAZ010000221">
    <property type="protein sequence ID" value="CAA6827470.1"/>
    <property type="molecule type" value="Genomic_DNA"/>
</dbReference>
<reference evidence="4" key="1">
    <citation type="submission" date="2020-01" db="EMBL/GenBank/DDBJ databases">
        <authorList>
            <person name="Meier V. D."/>
            <person name="Meier V D."/>
        </authorList>
    </citation>
    <scope>NUCLEOTIDE SEQUENCE</scope>
    <source>
        <strain evidence="4">HLG_WM_MAG_02</strain>
    </source>
</reference>
<dbReference type="InterPro" id="IPR047629">
    <property type="entry name" value="IS1182_transpos"/>
</dbReference>
<accession>A0A6S6UDD5</accession>
<keyword evidence="1" id="KW-1133">Transmembrane helix</keyword>
<organism evidence="4">
    <name type="scientific">uncultured Sulfurovum sp</name>
    <dbReference type="NCBI Taxonomy" id="269237"/>
    <lineage>
        <taxon>Bacteria</taxon>
        <taxon>Pseudomonadati</taxon>
        <taxon>Campylobacterota</taxon>
        <taxon>Epsilonproteobacteria</taxon>
        <taxon>Campylobacterales</taxon>
        <taxon>Sulfurovaceae</taxon>
        <taxon>Sulfurovum</taxon>
        <taxon>environmental samples</taxon>
    </lineage>
</organism>
<keyword evidence="1" id="KW-0812">Transmembrane</keyword>
<dbReference type="AlphaFoldDB" id="A0A6S6UDD5"/>
<dbReference type="PANTHER" id="PTHR33408">
    <property type="entry name" value="TRANSPOSASE"/>
    <property type="match status" value="1"/>
</dbReference>
<feature type="transmembrane region" description="Helical" evidence="1">
    <location>
        <begin position="499"/>
        <end position="520"/>
    </location>
</feature>
<proteinExistence type="predicted"/>
<dbReference type="InterPro" id="IPR008490">
    <property type="entry name" value="Transposase_InsH_N"/>
</dbReference>
<dbReference type="Pfam" id="PF05598">
    <property type="entry name" value="DUF772"/>
    <property type="match status" value="1"/>
</dbReference>
<evidence type="ECO:0000256" key="1">
    <source>
        <dbReference type="SAM" id="Phobius"/>
    </source>
</evidence>
<dbReference type="InterPro" id="IPR025668">
    <property type="entry name" value="Tnp_DDE_dom"/>
</dbReference>
<gene>
    <name evidence="4" type="ORF">HELGO_WM27372</name>
</gene>
<feature type="domain" description="Transposase DDE" evidence="3">
    <location>
        <begin position="348"/>
        <end position="472"/>
    </location>
</feature>
<feature type="domain" description="Transposase InsH N-terminal" evidence="2">
    <location>
        <begin position="20"/>
        <end position="114"/>
    </location>
</feature>
<dbReference type="PANTHER" id="PTHR33408:SF2">
    <property type="entry name" value="TRANSPOSASE DDE DOMAIN-CONTAINING PROTEIN"/>
    <property type="match status" value="1"/>
</dbReference>
<keyword evidence="1" id="KW-0472">Membrane</keyword>
<dbReference type="NCBIfam" id="NF033551">
    <property type="entry name" value="transpos_IS1182"/>
    <property type="match status" value="1"/>
</dbReference>
<sequence length="529" mass="61143">MSNMYKEGEHRKQQMFFPPSIDEYVNQDNPVRAIEDYVELLDMVELGFTKSALNSADGQPAYHPKLLLKIYIYGYLNKIRSSRKLEQEIKRNIEMMWLCAGLIPSSKTISNFRKENAKPLKKVFREFVLLCKELELITGELVAIDGAFMRANASKNQLISKKSVVKDLEKIDKKIEAYLETMAFEDNQNKKEKKLKPPINDVVKMKKRKAKLDKDLALLEEMGVTQYNRTDPNAKIMRKYGYSQLSYNSQIAVDNTYKFIVATEITPQGNDMQELHKMAMETKKVVGDKVDTTIVADAGYYSANELKKCQEDKIEVIVPVPNTGKVQKDKGFYSKDDFTYDKEHNHYICPNQQILTQTKSSTVRNNNIRNFFYKAGSKTCNTCLLRNKCIPQKTACKTVSRTELAELVESHASQMKTYGAKKLIKKRGSIVEHPFGTIKQSLGWTHFLVRGYEKVEGENALIMFTYNFRRLLNLIGIALFRKVLIALKDGNIDDIKAEIVAYIAYFRFYFLYIFQTMNLVRFRKKNVII</sequence>
<evidence type="ECO:0000313" key="4">
    <source>
        <dbReference type="EMBL" id="CAA6827470.1"/>
    </source>
</evidence>
<name>A0A6S6UDD5_9BACT</name>